<proteinExistence type="predicted"/>
<protein>
    <submittedName>
        <fullName evidence="1">Uncharacterized protein</fullName>
    </submittedName>
</protein>
<comment type="caution">
    <text evidence="1">The sequence shown here is derived from an EMBL/GenBank/DDBJ whole genome shotgun (WGS) entry which is preliminary data.</text>
</comment>
<accession>A0A0A6P1U6</accession>
<gene>
    <name evidence="1" type="ORF">PN36_26370</name>
</gene>
<reference evidence="1 2" key="1">
    <citation type="journal article" date="2016" name="Front. Microbiol.">
        <title>Single-Cell (Meta-)Genomics of a Dimorphic Candidatus Thiomargarita nelsonii Reveals Genomic Plasticity.</title>
        <authorList>
            <person name="Flood B.E."/>
            <person name="Fliss P."/>
            <person name="Jones D.S."/>
            <person name="Dick G.J."/>
            <person name="Jain S."/>
            <person name="Kaster A.K."/>
            <person name="Winkel M."/>
            <person name="Mussmann M."/>
            <person name="Bailey J."/>
        </authorList>
    </citation>
    <scope>NUCLEOTIDE SEQUENCE [LARGE SCALE GENOMIC DNA]</scope>
    <source>
        <strain evidence="1">Hydrate Ridge</strain>
    </source>
</reference>
<dbReference type="EMBL" id="JSZA02000154">
    <property type="protein sequence ID" value="KHD04743.1"/>
    <property type="molecule type" value="Genomic_DNA"/>
</dbReference>
<dbReference type="Proteomes" id="UP000030428">
    <property type="component" value="Unassembled WGS sequence"/>
</dbReference>
<keyword evidence="2" id="KW-1185">Reference proteome</keyword>
<dbReference type="AlphaFoldDB" id="A0A0A6P1U6"/>
<sequence>MADLKERWLPIIPTEWPLCRDAKEQAASVLEKIDDYLSQFKEKKFRPLYPLLDSVQDMRADNDFNKEETLARLWILRGRLHPTLLSKIATLIQTEFVRAGADFNNNAVIYPGKSALCLNNPHFEPLPFDKSTLANVKKHTKSVGFDLDDLINLPEPRDLLEIAQTPQWLKIRKALLSDTINVEIQQEIRSIFTSYLTFPNKMEKLLNISDHIFMPSPWALVSQSLLGNFSVAAKNEEKIAGTTFILYLDTYVLSDKNSQVKFTQQETKLLSILVIAGKLGLTIELMKQWLIELDTLKEEEMKWESQAELNPERDDIFFTLRNRIDKLKGNINKKLKPLGLGIGGEKGKERWYLESDNIKLSSTAWGEIFEKKEKKYTPKGLSPQSKKIWDCLWEYSPTFVHADILADILETEKTPKEISKIIYKLNEQIKDEPWMIKPSYSGEYALVRKQID</sequence>
<name>A0A0A6P1U6_9GAMM</name>
<organism evidence="1 2">
    <name type="scientific">Candidatus Thiomargarita nelsonii</name>
    <dbReference type="NCBI Taxonomy" id="1003181"/>
    <lineage>
        <taxon>Bacteria</taxon>
        <taxon>Pseudomonadati</taxon>
        <taxon>Pseudomonadota</taxon>
        <taxon>Gammaproteobacteria</taxon>
        <taxon>Thiotrichales</taxon>
        <taxon>Thiotrichaceae</taxon>
        <taxon>Thiomargarita</taxon>
    </lineage>
</organism>
<evidence type="ECO:0000313" key="1">
    <source>
        <dbReference type="EMBL" id="KHD04743.1"/>
    </source>
</evidence>
<evidence type="ECO:0000313" key="2">
    <source>
        <dbReference type="Proteomes" id="UP000030428"/>
    </source>
</evidence>